<proteinExistence type="predicted"/>
<gene>
    <name evidence="2" type="ORF">VFH_IV156640</name>
</gene>
<dbReference type="AlphaFoldDB" id="A0AAV1AKG7"/>
<evidence type="ECO:0000313" key="2">
    <source>
        <dbReference type="EMBL" id="CAI8609918.1"/>
    </source>
</evidence>
<accession>A0AAV1AKG7</accession>
<dbReference type="Proteomes" id="UP001157006">
    <property type="component" value="Chromosome 4"/>
</dbReference>
<evidence type="ECO:0000256" key="1">
    <source>
        <dbReference type="SAM" id="SignalP"/>
    </source>
</evidence>
<evidence type="ECO:0000313" key="3">
    <source>
        <dbReference type="Proteomes" id="UP001157006"/>
    </source>
</evidence>
<dbReference type="EMBL" id="OX451739">
    <property type="protein sequence ID" value="CAI8609918.1"/>
    <property type="molecule type" value="Genomic_DNA"/>
</dbReference>
<protein>
    <submittedName>
        <fullName evidence="2">Uncharacterized protein</fullName>
    </submittedName>
</protein>
<sequence>MLKARIRYCSFSSLILVALLRLASCNSFPSVQILLHSFPFFSVSEFVVESEYQLRIFVNNEWCSEGQDLGVLSLEVRLTNGCFVTLSLDINLHDLIQIVAAYCLLLQVFFF</sequence>
<feature type="chain" id="PRO_5043841395" evidence="1">
    <location>
        <begin position="26"/>
        <end position="111"/>
    </location>
</feature>
<keyword evidence="1" id="KW-0732">Signal</keyword>
<keyword evidence="3" id="KW-1185">Reference proteome</keyword>
<feature type="signal peptide" evidence="1">
    <location>
        <begin position="1"/>
        <end position="25"/>
    </location>
</feature>
<name>A0AAV1AKG7_VICFA</name>
<organism evidence="2 3">
    <name type="scientific">Vicia faba</name>
    <name type="common">Broad bean</name>
    <name type="synonym">Faba vulgaris</name>
    <dbReference type="NCBI Taxonomy" id="3906"/>
    <lineage>
        <taxon>Eukaryota</taxon>
        <taxon>Viridiplantae</taxon>
        <taxon>Streptophyta</taxon>
        <taxon>Embryophyta</taxon>
        <taxon>Tracheophyta</taxon>
        <taxon>Spermatophyta</taxon>
        <taxon>Magnoliopsida</taxon>
        <taxon>eudicotyledons</taxon>
        <taxon>Gunneridae</taxon>
        <taxon>Pentapetalae</taxon>
        <taxon>rosids</taxon>
        <taxon>fabids</taxon>
        <taxon>Fabales</taxon>
        <taxon>Fabaceae</taxon>
        <taxon>Papilionoideae</taxon>
        <taxon>50 kb inversion clade</taxon>
        <taxon>NPAAA clade</taxon>
        <taxon>Hologalegina</taxon>
        <taxon>IRL clade</taxon>
        <taxon>Fabeae</taxon>
        <taxon>Vicia</taxon>
    </lineage>
</organism>
<reference evidence="2 3" key="1">
    <citation type="submission" date="2023-01" db="EMBL/GenBank/DDBJ databases">
        <authorList>
            <person name="Kreplak J."/>
        </authorList>
    </citation>
    <scope>NUCLEOTIDE SEQUENCE [LARGE SCALE GENOMIC DNA]</scope>
</reference>